<protein>
    <submittedName>
        <fullName evidence="1">Triacylglycerol lipase</fullName>
        <ecNumber evidence="1">3.1.1.3</ecNumber>
    </submittedName>
</protein>
<dbReference type="Gene3D" id="3.40.50.1820">
    <property type="entry name" value="alpha/beta hydrolase"/>
    <property type="match status" value="1"/>
</dbReference>
<organism evidence="1">
    <name type="scientific">Opuntia streptacantha</name>
    <name type="common">Prickly pear cactus</name>
    <name type="synonym">Opuntia cardona</name>
    <dbReference type="NCBI Taxonomy" id="393608"/>
    <lineage>
        <taxon>Eukaryota</taxon>
        <taxon>Viridiplantae</taxon>
        <taxon>Streptophyta</taxon>
        <taxon>Embryophyta</taxon>
        <taxon>Tracheophyta</taxon>
        <taxon>Spermatophyta</taxon>
        <taxon>Magnoliopsida</taxon>
        <taxon>eudicotyledons</taxon>
        <taxon>Gunneridae</taxon>
        <taxon>Pentapetalae</taxon>
        <taxon>Caryophyllales</taxon>
        <taxon>Cactineae</taxon>
        <taxon>Cactaceae</taxon>
        <taxon>Opuntioideae</taxon>
        <taxon>Opuntia</taxon>
    </lineage>
</organism>
<evidence type="ECO:0000313" key="1">
    <source>
        <dbReference type="EMBL" id="MBA4649078.1"/>
    </source>
</evidence>
<dbReference type="AlphaFoldDB" id="A0A7C8ZQD6"/>
<dbReference type="EMBL" id="GISG01158199">
    <property type="protein sequence ID" value="MBA4649078.1"/>
    <property type="molecule type" value="Transcribed_RNA"/>
</dbReference>
<dbReference type="SUPFAM" id="SSF53474">
    <property type="entry name" value="alpha/beta-Hydrolases"/>
    <property type="match status" value="1"/>
</dbReference>
<keyword evidence="1" id="KW-0378">Hydrolase</keyword>
<proteinExistence type="predicted"/>
<dbReference type="InterPro" id="IPR029058">
    <property type="entry name" value="AB_hydrolase_fold"/>
</dbReference>
<reference evidence="1" key="1">
    <citation type="journal article" date="2013" name="J. Plant Res.">
        <title>Effect of fungi and light on seed germination of three Opuntia species from semiarid lands of central Mexico.</title>
        <authorList>
            <person name="Delgado-Sanchez P."/>
            <person name="Jimenez-Bremont J.F."/>
            <person name="Guerrero-Gonzalez Mde L."/>
            <person name="Flores J."/>
        </authorList>
    </citation>
    <scope>NUCLEOTIDE SEQUENCE</scope>
    <source>
        <tissue evidence="1">Cladode</tissue>
    </source>
</reference>
<dbReference type="GO" id="GO:0004806">
    <property type="term" value="F:triacylglycerol lipase activity"/>
    <property type="evidence" value="ECO:0007669"/>
    <property type="project" value="UniProtKB-EC"/>
</dbReference>
<reference evidence="1" key="2">
    <citation type="submission" date="2020-07" db="EMBL/GenBank/DDBJ databases">
        <authorList>
            <person name="Vera ALvarez R."/>
            <person name="Arias-Moreno D.M."/>
            <person name="Jimenez-Jacinto V."/>
            <person name="Jimenez-Bremont J.F."/>
            <person name="Swaminathan K."/>
            <person name="Moose S.P."/>
            <person name="Guerrero-Gonzalez M.L."/>
            <person name="Marino-Ramirez L."/>
            <person name="Landsman D."/>
            <person name="Rodriguez-Kessler M."/>
            <person name="Delgado-Sanchez P."/>
        </authorList>
    </citation>
    <scope>NUCLEOTIDE SEQUENCE</scope>
    <source>
        <tissue evidence="1">Cladode</tissue>
    </source>
</reference>
<sequence>MLHYVGHSQGTLIALAAFSQWQLLDKVKSAGLLSPVAYLSRITSPLARDAVDNFLSELLYWSGLHQFEPRGQAVTSLLKEICKKPGIECTDLFTSFTGENCCLSTAIVNTFLEHEPQSTATKNMIHLAQMARDGTIAMYDYEDRDKNTQHYGHHAPPEYNLTNIPSDLPLFLAHGGRDDFLMLTMSSSCWTALEPMTLTSSSFSL</sequence>
<dbReference type="EC" id="3.1.1.3" evidence="1"/>
<dbReference type="PANTHER" id="PTHR11005">
    <property type="entry name" value="LYSOSOMAL ACID LIPASE-RELATED"/>
    <property type="match status" value="1"/>
</dbReference>
<accession>A0A7C8ZQD6</accession>
<name>A0A7C8ZQD6_OPUST</name>